<accession>A0ABD0V2V5</accession>
<dbReference type="AlphaFoldDB" id="A0ABD0V2V5"/>
<protein>
    <submittedName>
        <fullName evidence="2">Uncharacterized protein</fullName>
    </submittedName>
</protein>
<evidence type="ECO:0000313" key="2">
    <source>
        <dbReference type="EMBL" id="KAL0918998.1"/>
    </source>
</evidence>
<evidence type="ECO:0000313" key="3">
    <source>
        <dbReference type="Proteomes" id="UP001552299"/>
    </source>
</evidence>
<feature type="region of interest" description="Disordered" evidence="1">
    <location>
        <begin position="1"/>
        <end position="33"/>
    </location>
</feature>
<proteinExistence type="predicted"/>
<keyword evidence="3" id="KW-1185">Reference proteome</keyword>
<sequence length="289" mass="31686">MDSQITQQTDVPTHDAKESTDGESQPSMPRIPEEKFPATNRFELLKIQRHLQLCAKKYNSKNLQLQSEFEREMKIIRRIFWLFRFRPAFGLLGCLAPVAGRTFLGVCSTPSCSNSAALGSLAARKPVLVDVATMKLSRPSIPRQEPHIVLRRDKVKQCNNTNALPGAYTSQKSLNELPLSRVGVQLPFTITPPNKNKLWQLYLLGHESESSPSPACQLIKQSDLNNTAICGGSISAANGSYLEAAATGSGLLGEIEQGRDQAIWSFKQPTCSPLKSGSGLSCRIPVHGN</sequence>
<organism evidence="2 3">
    <name type="scientific">Dendrobium thyrsiflorum</name>
    <name type="common">Pinecone-like raceme dendrobium</name>
    <name type="synonym">Orchid</name>
    <dbReference type="NCBI Taxonomy" id="117978"/>
    <lineage>
        <taxon>Eukaryota</taxon>
        <taxon>Viridiplantae</taxon>
        <taxon>Streptophyta</taxon>
        <taxon>Embryophyta</taxon>
        <taxon>Tracheophyta</taxon>
        <taxon>Spermatophyta</taxon>
        <taxon>Magnoliopsida</taxon>
        <taxon>Liliopsida</taxon>
        <taxon>Asparagales</taxon>
        <taxon>Orchidaceae</taxon>
        <taxon>Epidendroideae</taxon>
        <taxon>Malaxideae</taxon>
        <taxon>Dendrobiinae</taxon>
        <taxon>Dendrobium</taxon>
    </lineage>
</organism>
<name>A0ABD0V2V5_DENTH</name>
<dbReference type="Proteomes" id="UP001552299">
    <property type="component" value="Unassembled WGS sequence"/>
</dbReference>
<comment type="caution">
    <text evidence="2">The sequence shown here is derived from an EMBL/GenBank/DDBJ whole genome shotgun (WGS) entry which is preliminary data.</text>
</comment>
<feature type="compositionally biased region" description="Polar residues" evidence="1">
    <location>
        <begin position="1"/>
        <end position="11"/>
    </location>
</feature>
<dbReference type="EMBL" id="JANQDX010000009">
    <property type="protein sequence ID" value="KAL0918998.1"/>
    <property type="molecule type" value="Genomic_DNA"/>
</dbReference>
<evidence type="ECO:0000256" key="1">
    <source>
        <dbReference type="SAM" id="MobiDB-lite"/>
    </source>
</evidence>
<reference evidence="2 3" key="1">
    <citation type="journal article" date="2024" name="Plant Biotechnol. J.">
        <title>Dendrobium thyrsiflorum genome and its molecular insights into genes involved in important horticultural traits.</title>
        <authorList>
            <person name="Chen B."/>
            <person name="Wang J.Y."/>
            <person name="Zheng P.J."/>
            <person name="Li K.L."/>
            <person name="Liang Y.M."/>
            <person name="Chen X.F."/>
            <person name="Zhang C."/>
            <person name="Zhao X."/>
            <person name="He X."/>
            <person name="Zhang G.Q."/>
            <person name="Liu Z.J."/>
            <person name="Xu Q."/>
        </authorList>
    </citation>
    <scope>NUCLEOTIDE SEQUENCE [LARGE SCALE GENOMIC DNA]</scope>
    <source>
        <strain evidence="2">GZMU011</strain>
    </source>
</reference>
<gene>
    <name evidence="2" type="ORF">M5K25_011059</name>
</gene>